<evidence type="ECO:0000259" key="1">
    <source>
        <dbReference type="Pfam" id="PF01712"/>
    </source>
</evidence>
<dbReference type="EMBL" id="UINC01010045">
    <property type="protein sequence ID" value="SVA44838.1"/>
    <property type="molecule type" value="Genomic_DNA"/>
</dbReference>
<feature type="non-terminal residue" evidence="2">
    <location>
        <position position="182"/>
    </location>
</feature>
<dbReference type="GO" id="GO:0019136">
    <property type="term" value="F:deoxynucleoside kinase activity"/>
    <property type="evidence" value="ECO:0007669"/>
    <property type="project" value="InterPro"/>
</dbReference>
<protein>
    <recommendedName>
        <fullName evidence="1">Deoxynucleoside kinase domain-containing protein</fullName>
    </recommendedName>
</protein>
<dbReference type="InterPro" id="IPR002624">
    <property type="entry name" value="DCK/DGK"/>
</dbReference>
<gene>
    <name evidence="2" type="ORF">METZ01_LOCUS97692</name>
</gene>
<organism evidence="2">
    <name type="scientific">marine metagenome</name>
    <dbReference type="NCBI Taxonomy" id="408172"/>
    <lineage>
        <taxon>unclassified sequences</taxon>
        <taxon>metagenomes</taxon>
        <taxon>ecological metagenomes</taxon>
    </lineage>
</organism>
<dbReference type="PANTHER" id="PTHR10513:SF46">
    <property type="entry name" value="DEOXYGUANOSINE KINASE"/>
    <property type="match status" value="1"/>
</dbReference>
<dbReference type="PIRSF" id="PIRSF000705">
    <property type="entry name" value="DNK"/>
    <property type="match status" value="1"/>
</dbReference>
<feature type="domain" description="Deoxynucleoside kinase" evidence="1">
    <location>
        <begin position="6"/>
        <end position="180"/>
    </location>
</feature>
<dbReference type="Pfam" id="PF01712">
    <property type="entry name" value="dNK"/>
    <property type="match status" value="1"/>
</dbReference>
<sequence length="182" mass="21109">MDFRHIAIEGPLGAGKSRLAERLAVRLDAAPIQDVTENPFLADFYAARPGAAFQAQLFSLLARHRQQKALQQPDLFNQSTICDYLFTKDKIYAYLNLDDNELSIYQRLYDLLVQDVATPDLVIYLQSPSEVLNRRLKERAKRDPRRPLPDARYVQELNEAYNHFFFHYTDTPLLVVETSQFD</sequence>
<dbReference type="Gene3D" id="3.40.50.300">
    <property type="entry name" value="P-loop containing nucleotide triphosphate hydrolases"/>
    <property type="match status" value="1"/>
</dbReference>
<accession>A0A381VYJ9</accession>
<dbReference type="PANTHER" id="PTHR10513">
    <property type="entry name" value="DEOXYNUCLEOSIDE KINASE"/>
    <property type="match status" value="1"/>
</dbReference>
<dbReference type="GO" id="GO:0005737">
    <property type="term" value="C:cytoplasm"/>
    <property type="evidence" value="ECO:0007669"/>
    <property type="project" value="TreeGrafter"/>
</dbReference>
<dbReference type="AlphaFoldDB" id="A0A381VYJ9"/>
<evidence type="ECO:0000313" key="2">
    <source>
        <dbReference type="EMBL" id="SVA44838.1"/>
    </source>
</evidence>
<proteinExistence type="predicted"/>
<dbReference type="SUPFAM" id="SSF52540">
    <property type="entry name" value="P-loop containing nucleoside triphosphate hydrolases"/>
    <property type="match status" value="1"/>
</dbReference>
<dbReference type="InterPro" id="IPR031314">
    <property type="entry name" value="DNK_dom"/>
</dbReference>
<reference evidence="2" key="1">
    <citation type="submission" date="2018-05" db="EMBL/GenBank/DDBJ databases">
        <authorList>
            <person name="Lanie J.A."/>
            <person name="Ng W.-L."/>
            <person name="Kazmierczak K.M."/>
            <person name="Andrzejewski T.M."/>
            <person name="Davidsen T.M."/>
            <person name="Wayne K.J."/>
            <person name="Tettelin H."/>
            <person name="Glass J.I."/>
            <person name="Rusch D."/>
            <person name="Podicherti R."/>
            <person name="Tsui H.-C.T."/>
            <person name="Winkler M.E."/>
        </authorList>
    </citation>
    <scope>NUCLEOTIDE SEQUENCE</scope>
</reference>
<dbReference type="GO" id="GO:0005524">
    <property type="term" value="F:ATP binding"/>
    <property type="evidence" value="ECO:0007669"/>
    <property type="project" value="InterPro"/>
</dbReference>
<name>A0A381VYJ9_9ZZZZ</name>
<dbReference type="InterPro" id="IPR050566">
    <property type="entry name" value="Deoxyribonucleoside_kinase"/>
</dbReference>
<dbReference type="InterPro" id="IPR027417">
    <property type="entry name" value="P-loop_NTPase"/>
</dbReference>